<name>A0ABP8CKU3_9ACTN</name>
<accession>A0ABP8CKU3</accession>
<dbReference type="EMBL" id="BAABAS010000026">
    <property type="protein sequence ID" value="GAA4240364.1"/>
    <property type="molecule type" value="Genomic_DNA"/>
</dbReference>
<feature type="compositionally biased region" description="Polar residues" evidence="1">
    <location>
        <begin position="218"/>
        <end position="228"/>
    </location>
</feature>
<sequence>MGFWCRDDVAQALTHRDIGRLFRLFLGQFTECTQTQLALLTQHDRSDISNWVRGTRQGRVSDIEVLTRIADGLQLPDQARLLLGLAPAGSSMAGPNPAVPHQRADARAEGTATSTAPVHVAICGSRTPDTDSSVINAAVRCLARLVMSRGYRVNHGPVGVGIEVMTYIADHYRPPEISLAIGLFGHRNGSTTKRPATLVSAPGWTRSSSPHSTPTRTQARTSSVSSST</sequence>
<feature type="region of interest" description="Disordered" evidence="1">
    <location>
        <begin position="193"/>
        <end position="228"/>
    </location>
</feature>
<comment type="caution">
    <text evidence="2">The sequence shown here is derived from an EMBL/GenBank/DDBJ whole genome shotgun (WGS) entry which is preliminary data.</text>
</comment>
<feature type="compositionally biased region" description="Low complexity" evidence="1">
    <location>
        <begin position="205"/>
        <end position="217"/>
    </location>
</feature>
<dbReference type="CDD" id="cd00093">
    <property type="entry name" value="HTH_XRE"/>
    <property type="match status" value="1"/>
</dbReference>
<reference evidence="3" key="1">
    <citation type="journal article" date="2019" name="Int. J. Syst. Evol. Microbiol.">
        <title>The Global Catalogue of Microorganisms (GCM) 10K type strain sequencing project: providing services to taxonomists for standard genome sequencing and annotation.</title>
        <authorList>
            <consortium name="The Broad Institute Genomics Platform"/>
            <consortium name="The Broad Institute Genome Sequencing Center for Infectious Disease"/>
            <person name="Wu L."/>
            <person name="Ma J."/>
        </authorList>
    </citation>
    <scope>NUCLEOTIDE SEQUENCE [LARGE SCALE GENOMIC DNA]</scope>
    <source>
        <strain evidence="3">JCM 17440</strain>
    </source>
</reference>
<evidence type="ECO:0000313" key="2">
    <source>
        <dbReference type="EMBL" id="GAA4240364.1"/>
    </source>
</evidence>
<dbReference type="Proteomes" id="UP001501710">
    <property type="component" value="Unassembled WGS sequence"/>
</dbReference>
<protein>
    <submittedName>
        <fullName evidence="2">Uncharacterized protein</fullName>
    </submittedName>
</protein>
<dbReference type="InterPro" id="IPR001387">
    <property type="entry name" value="Cro/C1-type_HTH"/>
</dbReference>
<proteinExistence type="predicted"/>
<keyword evidence="3" id="KW-1185">Reference proteome</keyword>
<gene>
    <name evidence="2" type="ORF">GCM10022254_64710</name>
</gene>
<evidence type="ECO:0000313" key="3">
    <source>
        <dbReference type="Proteomes" id="UP001501710"/>
    </source>
</evidence>
<evidence type="ECO:0000256" key="1">
    <source>
        <dbReference type="SAM" id="MobiDB-lite"/>
    </source>
</evidence>
<organism evidence="2 3">
    <name type="scientific">Actinomadura meridiana</name>
    <dbReference type="NCBI Taxonomy" id="559626"/>
    <lineage>
        <taxon>Bacteria</taxon>
        <taxon>Bacillati</taxon>
        <taxon>Actinomycetota</taxon>
        <taxon>Actinomycetes</taxon>
        <taxon>Streptosporangiales</taxon>
        <taxon>Thermomonosporaceae</taxon>
        <taxon>Actinomadura</taxon>
    </lineage>
</organism>